<dbReference type="AlphaFoldDB" id="A0A975FJY4"/>
<keyword evidence="1" id="KW-1133">Transmembrane helix</keyword>
<name>A0A975FJY4_LOWBP</name>
<dbReference type="Proteomes" id="UP000672038">
    <property type="component" value="Chromosome"/>
</dbReference>
<protein>
    <submittedName>
        <fullName evidence="2">Uncharacterized protein</fullName>
    </submittedName>
</protein>
<dbReference type="RefSeq" id="WP_210954644.1">
    <property type="nucleotide sequence ID" value="NZ_CP054393.1"/>
</dbReference>
<evidence type="ECO:0000313" key="2">
    <source>
        <dbReference type="EMBL" id="QTX03221.1"/>
    </source>
</evidence>
<organism evidence="2 3">
    <name type="scientific">Loofah witches'-broom phytoplasma</name>
    <dbReference type="NCBI Taxonomy" id="35773"/>
    <lineage>
        <taxon>Bacteria</taxon>
        <taxon>Bacillati</taxon>
        <taxon>Mycoplasmatota</taxon>
        <taxon>Mollicutes</taxon>
        <taxon>Acholeplasmatales</taxon>
        <taxon>Acholeplasmataceae</taxon>
        <taxon>Candidatus Phytoplasma</taxon>
        <taxon>16SrVIII (Loofah witches'-broom group)</taxon>
    </lineage>
</organism>
<dbReference type="EMBL" id="CP054393">
    <property type="protein sequence ID" value="QTX03221.1"/>
    <property type="molecule type" value="Genomic_DNA"/>
</dbReference>
<dbReference type="KEGG" id="pluf:LFWB_6600"/>
<reference evidence="2" key="1">
    <citation type="submission" date="2020-06" db="EMBL/GenBank/DDBJ databases">
        <title>Complete genome sequence of Candidatus Phytoplasma luffae NCHU2019.</title>
        <authorList>
            <person name="Cho S.-T."/>
            <person name="Tan C.-M."/>
            <person name="Li J.-R."/>
            <person name="Chien Y.-Y."/>
            <person name="Chiu Y.-C."/>
            <person name="Yang J.-Y."/>
            <person name="Kuo C.-H."/>
        </authorList>
    </citation>
    <scope>NUCLEOTIDE SEQUENCE</scope>
    <source>
        <strain evidence="2">NCHU2019</strain>
    </source>
</reference>
<keyword evidence="1" id="KW-0812">Transmembrane</keyword>
<sequence>MDIEGVLLGFFGGLIIGFILGALLYSLPEQAWYCLKKTLIGGEDFGTFYKIALKWRDFINNIFKLFTE</sequence>
<keyword evidence="3" id="KW-1185">Reference proteome</keyword>
<feature type="transmembrane region" description="Helical" evidence="1">
    <location>
        <begin position="6"/>
        <end position="27"/>
    </location>
</feature>
<accession>A0A975FJY4</accession>
<gene>
    <name evidence="2" type="ORF">LFWB_6600</name>
</gene>
<evidence type="ECO:0000313" key="3">
    <source>
        <dbReference type="Proteomes" id="UP000672038"/>
    </source>
</evidence>
<keyword evidence="1" id="KW-0472">Membrane</keyword>
<proteinExistence type="predicted"/>
<evidence type="ECO:0000256" key="1">
    <source>
        <dbReference type="SAM" id="Phobius"/>
    </source>
</evidence>